<feature type="chain" id="PRO_5021931089" description="LTXXQ motif family protein" evidence="1">
    <location>
        <begin position="22"/>
        <end position="127"/>
    </location>
</feature>
<gene>
    <name evidence="2" type="ORF">SAMN06265379_105157</name>
</gene>
<reference evidence="2 3" key="1">
    <citation type="submission" date="2017-05" db="EMBL/GenBank/DDBJ databases">
        <authorList>
            <person name="Varghese N."/>
            <person name="Submissions S."/>
        </authorList>
    </citation>
    <scope>NUCLEOTIDE SEQUENCE [LARGE SCALE GENOMIC DNA]</scope>
    <source>
        <strain evidence="2 3">DSM 27040</strain>
    </source>
</reference>
<proteinExistence type="predicted"/>
<dbReference type="EMBL" id="FXTB01000005">
    <property type="protein sequence ID" value="SMO70472.1"/>
    <property type="molecule type" value="Genomic_DNA"/>
</dbReference>
<evidence type="ECO:0000313" key="2">
    <source>
        <dbReference type="EMBL" id="SMO70472.1"/>
    </source>
</evidence>
<accession>A0A521DFW5</accession>
<dbReference type="RefSeq" id="WP_142533608.1">
    <property type="nucleotide sequence ID" value="NZ_FXTB01000005.1"/>
</dbReference>
<dbReference type="Gene3D" id="1.20.120.1490">
    <property type="match status" value="1"/>
</dbReference>
<dbReference type="OrthoDB" id="1123214at2"/>
<evidence type="ECO:0000256" key="1">
    <source>
        <dbReference type="SAM" id="SignalP"/>
    </source>
</evidence>
<dbReference type="Proteomes" id="UP000319040">
    <property type="component" value="Unassembled WGS sequence"/>
</dbReference>
<organism evidence="2 3">
    <name type="scientific">Saccharicrinis carchari</name>
    <dbReference type="NCBI Taxonomy" id="1168039"/>
    <lineage>
        <taxon>Bacteria</taxon>
        <taxon>Pseudomonadati</taxon>
        <taxon>Bacteroidota</taxon>
        <taxon>Bacteroidia</taxon>
        <taxon>Marinilabiliales</taxon>
        <taxon>Marinilabiliaceae</taxon>
        <taxon>Saccharicrinis</taxon>
    </lineage>
</organism>
<feature type="signal peptide" evidence="1">
    <location>
        <begin position="1"/>
        <end position="21"/>
    </location>
</feature>
<evidence type="ECO:0000313" key="3">
    <source>
        <dbReference type="Proteomes" id="UP000319040"/>
    </source>
</evidence>
<protein>
    <recommendedName>
        <fullName evidence="4">LTXXQ motif family protein</fullName>
    </recommendedName>
</protein>
<sequence length="127" mass="14634">MKGLLSGLVLLMVLVTIPLQAQNQRGQRNTGTPEEMAAKQTERMKQNLGLSLEQTTKVEAINLKFVKKQREIRKAPGQDRTAMREAMAQVRKDRQLELKSVLSADQFKKMIDWEKEMIQRRGKGQRK</sequence>
<keyword evidence="3" id="KW-1185">Reference proteome</keyword>
<dbReference type="AlphaFoldDB" id="A0A521DFW5"/>
<keyword evidence="1" id="KW-0732">Signal</keyword>
<name>A0A521DFW5_SACCC</name>
<evidence type="ECO:0008006" key="4">
    <source>
        <dbReference type="Google" id="ProtNLM"/>
    </source>
</evidence>